<name>A0A0G1JA37_9BACT</name>
<evidence type="ECO:0000313" key="2">
    <source>
        <dbReference type="Proteomes" id="UP000034736"/>
    </source>
</evidence>
<organism evidence="1 2">
    <name type="scientific">Candidatus Giovannonibacteria bacterium GW2011_GWA2_44_13b</name>
    <dbReference type="NCBI Taxonomy" id="1618647"/>
    <lineage>
        <taxon>Bacteria</taxon>
        <taxon>Candidatus Giovannoniibacteriota</taxon>
    </lineage>
</organism>
<dbReference type="Proteomes" id="UP000034736">
    <property type="component" value="Unassembled WGS sequence"/>
</dbReference>
<proteinExistence type="predicted"/>
<protein>
    <submittedName>
        <fullName evidence="1">Uncharacterized protein</fullName>
    </submittedName>
</protein>
<comment type="caution">
    <text evidence="1">The sequence shown here is derived from an EMBL/GenBank/DDBJ whole genome shotgun (WGS) entry which is preliminary data.</text>
</comment>
<reference evidence="1 2" key="1">
    <citation type="journal article" date="2015" name="Nature">
        <title>rRNA introns, odd ribosomes, and small enigmatic genomes across a large radiation of phyla.</title>
        <authorList>
            <person name="Brown C.T."/>
            <person name="Hug L.A."/>
            <person name="Thomas B.C."/>
            <person name="Sharon I."/>
            <person name="Castelle C.J."/>
            <person name="Singh A."/>
            <person name="Wilkins M.J."/>
            <person name="Williams K.H."/>
            <person name="Banfield J.F."/>
        </authorList>
    </citation>
    <scope>NUCLEOTIDE SEQUENCE [LARGE SCALE GENOMIC DNA]</scope>
</reference>
<accession>A0A0G1JA37</accession>
<dbReference type="STRING" id="1618647.UW30_C0016G0003"/>
<dbReference type="EMBL" id="LCHU01000016">
    <property type="protein sequence ID" value="KKT40872.1"/>
    <property type="molecule type" value="Genomic_DNA"/>
</dbReference>
<evidence type="ECO:0000313" key="1">
    <source>
        <dbReference type="EMBL" id="KKT40872.1"/>
    </source>
</evidence>
<sequence length="100" mass="11495">MIEIFKVDVENDGCYFAKDTESNWRTKQISLDKLALEIYEKSQADTPLTGVKIIFPRTPQINVLGHSSNMLLPVPGNEVLLFYRELLRCLYLNDPSHPEL</sequence>
<dbReference type="AlphaFoldDB" id="A0A0G1JA37"/>
<gene>
    <name evidence="1" type="ORF">UW30_C0016G0003</name>
</gene>